<keyword evidence="1 3" id="KW-0456">Lyase</keyword>
<evidence type="ECO:0000313" key="5">
    <source>
        <dbReference type="EMBL" id="EHK58094.1"/>
    </source>
</evidence>
<dbReference type="GO" id="GO:0016835">
    <property type="term" value="F:carbon-oxygen lyase activity"/>
    <property type="evidence" value="ECO:0007669"/>
    <property type="project" value="UniProtKB-UniRule"/>
</dbReference>
<dbReference type="Pfam" id="PF22645">
    <property type="entry name" value="GKRP_SIS_N"/>
    <property type="match status" value="1"/>
</dbReference>
<dbReference type="GO" id="GO:0009254">
    <property type="term" value="P:peptidoglycan turnover"/>
    <property type="evidence" value="ECO:0007669"/>
    <property type="project" value="UniProtKB-UniRule"/>
</dbReference>
<evidence type="ECO:0000256" key="2">
    <source>
        <dbReference type="ARBA" id="ARBA00023277"/>
    </source>
</evidence>
<dbReference type="NCBIfam" id="NF009222">
    <property type="entry name" value="PRK12570.1"/>
    <property type="match status" value="1"/>
</dbReference>
<accession>H0HMG4</accession>
<protein>
    <recommendedName>
        <fullName evidence="3">N-acetylmuramic acid 6-phosphate etherase</fullName>
        <shortName evidence="3">MurNAc-6-P etherase</shortName>
        <ecNumber evidence="3">4.2.1.126</ecNumber>
    </recommendedName>
    <alternativeName>
        <fullName evidence="3">N-acetylmuramic acid 6-phosphate hydrolase</fullName>
    </alternativeName>
    <alternativeName>
        <fullName evidence="3">N-acetylmuramic acid 6-phosphate lyase</fullName>
    </alternativeName>
</protein>
<sequence>MATEQISPRYLNLDSWSTAETVAAMYEGQLSAAAAVRGALDEIAAAVDDAVPALQRGGRFVYAGAGTSGRIAVQDGTELPPTFGWPADRIVYAMAGGLGALVESVEGAEDDEDAGASAMADARIGPDDVVLGIAASGTTPFTIGALRAATIAGAVTIALANNAGAPLFAVARHRILVETGTEVIAGSTRMKAGTAQKIVLNLFSSAVMVQLGRVYLGLMVHMRASNTKLRQRAEGMIRQIVGCDAEDAARLVEQAEGDVKTAVLLGFGLDRDEAAAVLERHEGNLRHAVDELRGG</sequence>
<dbReference type="GO" id="GO:0097175">
    <property type="term" value="P:1,6-anhydro-N-acetyl-beta-muramic acid catabolic process"/>
    <property type="evidence" value="ECO:0007669"/>
    <property type="project" value="UniProtKB-UniRule"/>
</dbReference>
<dbReference type="InterPro" id="IPR005488">
    <property type="entry name" value="Etherase_MurQ"/>
</dbReference>
<dbReference type="UniPathway" id="UPA00342"/>
<dbReference type="PANTHER" id="PTHR10088:SF4">
    <property type="entry name" value="GLUCOKINASE REGULATORY PROTEIN"/>
    <property type="match status" value="1"/>
</dbReference>
<dbReference type="UniPathway" id="UPA00343"/>
<dbReference type="HAMAP" id="MF_00068">
    <property type="entry name" value="MurQ"/>
    <property type="match status" value="1"/>
</dbReference>
<comment type="subunit">
    <text evidence="3">Homodimer.</text>
</comment>
<proteinExistence type="inferred from homology"/>
<dbReference type="GO" id="GO:0097367">
    <property type="term" value="F:carbohydrate derivative binding"/>
    <property type="evidence" value="ECO:0007669"/>
    <property type="project" value="InterPro"/>
</dbReference>
<comment type="catalytic activity">
    <reaction evidence="3">
        <text>N-acetyl-D-muramate 6-phosphate + H2O = N-acetyl-D-glucosamine 6-phosphate + (R)-lactate</text>
        <dbReference type="Rhea" id="RHEA:26410"/>
        <dbReference type="ChEBI" id="CHEBI:15377"/>
        <dbReference type="ChEBI" id="CHEBI:16004"/>
        <dbReference type="ChEBI" id="CHEBI:57513"/>
        <dbReference type="ChEBI" id="CHEBI:58722"/>
        <dbReference type="EC" id="4.2.1.126"/>
    </reaction>
</comment>
<organism evidence="5 6">
    <name type="scientific">Mesorhizobium alhagi CCNWXJ12-2</name>
    <dbReference type="NCBI Taxonomy" id="1107882"/>
    <lineage>
        <taxon>Bacteria</taxon>
        <taxon>Pseudomonadati</taxon>
        <taxon>Pseudomonadota</taxon>
        <taxon>Alphaproteobacteria</taxon>
        <taxon>Hyphomicrobiales</taxon>
        <taxon>Phyllobacteriaceae</taxon>
        <taxon>Allomesorhizobium</taxon>
    </lineage>
</organism>
<evidence type="ECO:0000259" key="4">
    <source>
        <dbReference type="PROSITE" id="PS51464"/>
    </source>
</evidence>
<dbReference type="InterPro" id="IPR040190">
    <property type="entry name" value="MURQ/GCKR"/>
</dbReference>
<dbReference type="EC" id="4.2.1.126" evidence="3"/>
<dbReference type="InterPro" id="IPR046348">
    <property type="entry name" value="SIS_dom_sf"/>
</dbReference>
<comment type="miscellaneous">
    <text evidence="3">A lyase-type mechanism (elimination/hydration) is suggested for the cleavage of the lactyl ether bond of MurNAc 6-phosphate, with the formation of an alpha,beta-unsaturated aldehyde intermediate with (E)-stereochemistry, followed by the syn addition of water to give product.</text>
</comment>
<evidence type="ECO:0000313" key="6">
    <source>
        <dbReference type="Proteomes" id="UP000003250"/>
    </source>
</evidence>
<dbReference type="PATRIC" id="fig|1107882.3.peg.1304"/>
<feature type="active site" description="Proton donor" evidence="3">
    <location>
        <position position="78"/>
    </location>
</feature>
<keyword evidence="2 3" id="KW-0119">Carbohydrate metabolism</keyword>
<dbReference type="SUPFAM" id="SSF53697">
    <property type="entry name" value="SIS domain"/>
    <property type="match status" value="1"/>
</dbReference>
<comment type="pathway">
    <text evidence="3">Amino-sugar metabolism; 1,6-anhydro-N-acetylmuramate degradation.</text>
</comment>
<evidence type="ECO:0000256" key="1">
    <source>
        <dbReference type="ARBA" id="ARBA00023239"/>
    </source>
</evidence>
<dbReference type="RefSeq" id="WP_008834976.1">
    <property type="nucleotide sequence ID" value="NZ_AHAM01000042.1"/>
</dbReference>
<dbReference type="Proteomes" id="UP000003250">
    <property type="component" value="Unassembled WGS sequence"/>
</dbReference>
<comment type="function">
    <text evidence="3">Specifically catalyzes the cleavage of the D-lactyl ether substituent of MurNAc 6-phosphate, producing GlcNAc 6-phosphate and D-lactate. Together with AnmK, is also required for the utilization of anhydro-N-acetylmuramic acid (anhMurNAc) either imported from the medium or derived from its own cell wall murein, and thus plays a role in cell wall recycling.</text>
</comment>
<dbReference type="Gene3D" id="3.40.50.10490">
    <property type="entry name" value="Glucose-6-phosphate isomerase like protein, domain 1"/>
    <property type="match status" value="1"/>
</dbReference>
<dbReference type="UniPathway" id="UPA00544"/>
<dbReference type="EMBL" id="AHAM01000042">
    <property type="protein sequence ID" value="EHK58094.1"/>
    <property type="molecule type" value="Genomic_DNA"/>
</dbReference>
<comment type="pathway">
    <text evidence="3">Amino-sugar metabolism; N-acetylmuramate degradation.</text>
</comment>
<comment type="similarity">
    <text evidence="3">Belongs to the GCKR-like family. MurNAc-6-P etherase subfamily.</text>
</comment>
<dbReference type="Gene3D" id="1.10.8.1080">
    <property type="match status" value="1"/>
</dbReference>
<feature type="domain" description="SIS" evidence="4">
    <location>
        <begin position="50"/>
        <end position="213"/>
    </location>
</feature>
<dbReference type="PROSITE" id="PS51464">
    <property type="entry name" value="SIS"/>
    <property type="match status" value="1"/>
</dbReference>
<dbReference type="InterPro" id="IPR001347">
    <property type="entry name" value="SIS_dom"/>
</dbReference>
<dbReference type="GO" id="GO:0097173">
    <property type="term" value="P:N-acetylmuramic acid catabolic process"/>
    <property type="evidence" value="ECO:0007669"/>
    <property type="project" value="UniProtKB-UniPathway"/>
</dbReference>
<gene>
    <name evidence="3 5" type="primary">murQ</name>
    <name evidence="5" type="ORF">MAXJ12_06640</name>
</gene>
<dbReference type="NCBIfam" id="NF003915">
    <property type="entry name" value="PRK05441.1"/>
    <property type="match status" value="1"/>
</dbReference>
<dbReference type="OrthoDB" id="9813395at2"/>
<keyword evidence="6" id="KW-1185">Reference proteome</keyword>
<dbReference type="AlphaFoldDB" id="H0HMG4"/>
<dbReference type="GO" id="GO:0046348">
    <property type="term" value="P:amino sugar catabolic process"/>
    <property type="evidence" value="ECO:0007669"/>
    <property type="project" value="InterPro"/>
</dbReference>
<feature type="active site" evidence="3">
    <location>
        <position position="109"/>
    </location>
</feature>
<dbReference type="PANTHER" id="PTHR10088">
    <property type="entry name" value="GLUCOKINASE REGULATORY PROTEIN"/>
    <property type="match status" value="1"/>
</dbReference>
<evidence type="ECO:0000256" key="3">
    <source>
        <dbReference type="HAMAP-Rule" id="MF_00068"/>
    </source>
</evidence>
<comment type="pathway">
    <text evidence="3">Cell wall biogenesis; peptidoglycan recycling.</text>
</comment>
<dbReference type="CDD" id="cd05007">
    <property type="entry name" value="SIS_Etherase"/>
    <property type="match status" value="1"/>
</dbReference>
<dbReference type="GO" id="GO:0016803">
    <property type="term" value="F:ether hydrolase activity"/>
    <property type="evidence" value="ECO:0007669"/>
    <property type="project" value="TreeGrafter"/>
</dbReference>
<name>H0HMG4_9HYPH</name>
<reference evidence="5 6" key="1">
    <citation type="journal article" date="2012" name="J. Bacteriol.">
        <title>Draft Genome Sequence of Mesorhizobium alhagi CCNWXJ12-2T, a Novel Salt-Resistant Species Isolated from the Desert of Northwestern China.</title>
        <authorList>
            <person name="Zhou M."/>
            <person name="Chen W."/>
            <person name="Chen H."/>
            <person name="Wei G."/>
        </authorList>
    </citation>
    <scope>NUCLEOTIDE SEQUENCE [LARGE SCALE GENOMIC DNA]</scope>
    <source>
        <strain evidence="5 6">CCNWXJ12-2</strain>
    </source>
</reference>